<keyword evidence="3" id="KW-1185">Reference proteome</keyword>
<feature type="compositionally biased region" description="Low complexity" evidence="1">
    <location>
        <begin position="227"/>
        <end position="241"/>
    </location>
</feature>
<feature type="region of interest" description="Disordered" evidence="1">
    <location>
        <begin position="227"/>
        <end position="261"/>
    </location>
</feature>
<proteinExistence type="predicted"/>
<gene>
    <name evidence="2" type="ordered locus">DEFDS_P020</name>
</gene>
<dbReference type="Proteomes" id="UP000001520">
    <property type="component" value="Plasmid megaplasmid pDF308"/>
</dbReference>
<dbReference type="AlphaFoldDB" id="D3PEK6"/>
<protein>
    <submittedName>
        <fullName evidence="2">Uncharacterized protein</fullName>
    </submittedName>
</protein>
<dbReference type="RefSeq" id="WP_013008893.1">
    <property type="nucleotide sequence ID" value="NC_013940.1"/>
</dbReference>
<geneLocation type="plasmid" evidence="2 3">
    <name>megaplasmid pDF308</name>
</geneLocation>
<evidence type="ECO:0000313" key="3">
    <source>
        <dbReference type="Proteomes" id="UP000001520"/>
    </source>
</evidence>
<name>D3PEK6_DEFDS</name>
<dbReference type="KEGG" id="ddf:DEFDS_P020"/>
<accession>D3PEK6</accession>
<dbReference type="HOGENOM" id="CLU_715190_0_0_0"/>
<dbReference type="EMBL" id="AP011530">
    <property type="protein sequence ID" value="BAI81648.1"/>
    <property type="molecule type" value="Genomic_DNA"/>
</dbReference>
<keyword evidence="2" id="KW-0614">Plasmid</keyword>
<evidence type="ECO:0000313" key="2">
    <source>
        <dbReference type="EMBL" id="BAI81648.1"/>
    </source>
</evidence>
<reference evidence="2 3" key="1">
    <citation type="journal article" date="2010" name="DNA Res.">
        <title>Bacterial lifestyle in a deep-sea hydrothermal vent chimney revealed by the genome sequence of the thermophilic bacterium Deferribacter desulfuricans SSM1.</title>
        <authorList>
            <person name="Takaki Y."/>
            <person name="Shimamura S."/>
            <person name="Nakagawa S."/>
            <person name="Fukuhara Y."/>
            <person name="Horikawa H."/>
            <person name="Ankai A."/>
            <person name="Harada T."/>
            <person name="Hosoyama A."/>
            <person name="Oguchi A."/>
            <person name="Fukui S."/>
            <person name="Fujita N."/>
            <person name="Takami H."/>
            <person name="Takai K."/>
        </authorList>
    </citation>
    <scope>NUCLEOTIDE SEQUENCE [LARGE SCALE GENOMIC DNA]</scope>
    <source>
        <strain evidence="3">DSM 14783 / JCM 11476 / NBRC 101012 / SSM1</strain>
        <plasmid evidence="3">Plasmid megaplasmid pDF308</plasmid>
    </source>
</reference>
<sequence>MPKFNFKLPKFKIPKLAFKVPKFSFKIPKMNIKAPKMKVSSSKGLGNKRVFILLGVFVIVLVGVKLYKNNPNMINNISNFTNNYTAPSQVKPTQKPQLVVQQKKLAQDTKQNLLNTSLIKKKQTKLPFTRTNTTNEKYDYSIRNKSNDEIDEIVRNILYAKQKELNTKKDLIELTSTKYQILKAILNATPKYIKQDKTLQKSLVLAIIEKELGLEVDKELLKSEYSNQSNNTTSQSTTVVSEPAPSLPEGMQNTTTLATTSSPIETVNNDKLLHSNNSDSVIIDPEKQPSIDDIPYIVRVKNDLTINDIYAIGSTWYTELSYRNIPLKATVGTYIDPSKRIYISKITSRGIILKDKKHKNRQLFISYNTGTESVGLQTVDLYTKAK</sequence>
<feature type="compositionally biased region" description="Polar residues" evidence="1">
    <location>
        <begin position="251"/>
        <end position="261"/>
    </location>
</feature>
<organism evidence="2 3">
    <name type="scientific">Deferribacter desulfuricans (strain DSM 14783 / JCM 11476 / NBRC 101012 / SSM1)</name>
    <dbReference type="NCBI Taxonomy" id="639282"/>
    <lineage>
        <taxon>Bacteria</taxon>
        <taxon>Pseudomonadati</taxon>
        <taxon>Deferribacterota</taxon>
        <taxon>Deferribacteres</taxon>
        <taxon>Deferribacterales</taxon>
        <taxon>Deferribacteraceae</taxon>
        <taxon>Deferribacter</taxon>
    </lineage>
</organism>
<evidence type="ECO:0000256" key="1">
    <source>
        <dbReference type="SAM" id="MobiDB-lite"/>
    </source>
</evidence>